<protein>
    <submittedName>
        <fullName evidence="1">Uncharacterized protein</fullName>
    </submittedName>
</protein>
<name>C0P8Z4_MAIZE</name>
<evidence type="ECO:0000313" key="1">
    <source>
        <dbReference type="EMBL" id="ACN30639.1"/>
    </source>
</evidence>
<proteinExistence type="evidence at transcript level"/>
<organism evidence="1">
    <name type="scientific">Zea mays</name>
    <name type="common">Maize</name>
    <dbReference type="NCBI Taxonomy" id="4577"/>
    <lineage>
        <taxon>Eukaryota</taxon>
        <taxon>Viridiplantae</taxon>
        <taxon>Streptophyta</taxon>
        <taxon>Embryophyta</taxon>
        <taxon>Tracheophyta</taxon>
        <taxon>Spermatophyta</taxon>
        <taxon>Magnoliopsida</taxon>
        <taxon>Liliopsida</taxon>
        <taxon>Poales</taxon>
        <taxon>Poaceae</taxon>
        <taxon>PACMAD clade</taxon>
        <taxon>Panicoideae</taxon>
        <taxon>Andropogonodae</taxon>
        <taxon>Andropogoneae</taxon>
        <taxon>Tripsacinae</taxon>
        <taxon>Zea</taxon>
    </lineage>
</organism>
<sequence>MVLPVKLEPLLPPHKQLLAMTPGISNLVNFPRLSARELTDHSCIGYTGITRSERNHVVKEILLWKSPNNIAFLISFLIQKGKVGNAFHPDLVELLFPLCAVNIQHYEIDTVPLHMEPHWLQHL</sequence>
<accession>C0P8Z4</accession>
<dbReference type="AlphaFoldDB" id="C0P8Z4"/>
<reference evidence="1" key="2">
    <citation type="submission" date="2012-06" db="EMBL/GenBank/DDBJ databases">
        <authorList>
            <person name="Yu Y."/>
            <person name="Currie J."/>
            <person name="Lomeli R."/>
            <person name="Angelova A."/>
            <person name="Collura K."/>
            <person name="Wissotski M."/>
            <person name="Campos D."/>
            <person name="Kudrna D."/>
            <person name="Golser W."/>
            <person name="Ashely E."/>
            <person name="Descour A."/>
            <person name="Fernandes J."/>
            <person name="Soderlund C."/>
            <person name="Walbot V."/>
        </authorList>
    </citation>
    <scope>NUCLEOTIDE SEQUENCE</scope>
    <source>
        <strain evidence="1">B73</strain>
    </source>
</reference>
<dbReference type="EMBL" id="BT064763">
    <property type="protein sequence ID" value="ACN30639.1"/>
    <property type="molecule type" value="mRNA"/>
</dbReference>
<reference evidence="1" key="1">
    <citation type="journal article" date="2009" name="PLoS Genet.">
        <title>Sequencing, mapping, and analysis of 27,455 maize full-length cDNAs.</title>
        <authorList>
            <person name="Soderlund C."/>
            <person name="Descour A."/>
            <person name="Kudrna D."/>
            <person name="Bomhoff M."/>
            <person name="Boyd L."/>
            <person name="Currie J."/>
            <person name="Angelova A."/>
            <person name="Collura K."/>
            <person name="Wissotski M."/>
            <person name="Ashley E."/>
            <person name="Morrow D."/>
            <person name="Fernandes J."/>
            <person name="Walbot V."/>
            <person name="Yu Y."/>
        </authorList>
    </citation>
    <scope>NUCLEOTIDE SEQUENCE</scope>
    <source>
        <strain evidence="1">B73</strain>
    </source>
</reference>